<keyword evidence="4" id="KW-1185">Reference proteome</keyword>
<protein>
    <submittedName>
        <fullName evidence="3">Glycosyltransferase involved in cell wall bisynthesis</fullName>
    </submittedName>
</protein>
<dbReference type="EMBL" id="FMXR01000011">
    <property type="protein sequence ID" value="SDB21844.1"/>
    <property type="molecule type" value="Genomic_DNA"/>
</dbReference>
<dbReference type="GO" id="GO:0016757">
    <property type="term" value="F:glycosyltransferase activity"/>
    <property type="evidence" value="ECO:0007669"/>
    <property type="project" value="InterPro"/>
</dbReference>
<keyword evidence="3" id="KW-0808">Transferase</keyword>
<dbReference type="InterPro" id="IPR028098">
    <property type="entry name" value="Glyco_trans_4-like_N"/>
</dbReference>
<dbReference type="SUPFAM" id="SSF53756">
    <property type="entry name" value="UDP-Glycosyltransferase/glycogen phosphorylase"/>
    <property type="match status" value="1"/>
</dbReference>
<organism evidence="3 4">
    <name type="scientific">Eubacterium oxidoreducens</name>
    <dbReference type="NCBI Taxonomy" id="1732"/>
    <lineage>
        <taxon>Bacteria</taxon>
        <taxon>Bacillati</taxon>
        <taxon>Bacillota</taxon>
        <taxon>Clostridia</taxon>
        <taxon>Eubacteriales</taxon>
        <taxon>Eubacteriaceae</taxon>
        <taxon>Eubacterium</taxon>
    </lineage>
</organism>
<dbReference type="STRING" id="1732.SAMN02910417_01640"/>
<accession>A0A1G6BMN3</accession>
<dbReference type="RefSeq" id="WP_176762344.1">
    <property type="nucleotide sequence ID" value="NZ_FMXR01000011.1"/>
</dbReference>
<dbReference type="AlphaFoldDB" id="A0A1G6BMN3"/>
<sequence>MKGPIRILNMFTIMNRGGAETMVMNYYRNIDRSKIQFDFLVHRSQRGAYDDEIEALGGKIYRMIPIYPKNFKAYQKMLEEFFKEHKEYKIIHSHMSELGYFAFAEAEKQGVKIRICHAHNAPHGWDIKMIMRNRFKKKMMPHITHMFTCGEEAANWLYGKEHRKEFIHMNNAIDAQKFRYNPQKAASVRKSLGLMPNQLVVGHVGRFNKQKNHTYLIEIFKEVVRLRSDAVLLLVGVGYLMERIKAQVEENKLTDHVRFLGSRDDVNDLMQIFDVFLFPSLFEGFPVTMVEAQAGGNLCMISKEQPKESAITPNVRRISLQESPRDWAKKIVKEVTQYQKTDTYEMICKAGYDIHENVKKLEEFYCKAYEE</sequence>
<dbReference type="InterPro" id="IPR001296">
    <property type="entry name" value="Glyco_trans_1"/>
</dbReference>
<evidence type="ECO:0000259" key="2">
    <source>
        <dbReference type="Pfam" id="PF13439"/>
    </source>
</evidence>
<dbReference type="Pfam" id="PF13439">
    <property type="entry name" value="Glyco_transf_4"/>
    <property type="match status" value="1"/>
</dbReference>
<dbReference type="PANTHER" id="PTHR12526">
    <property type="entry name" value="GLYCOSYLTRANSFERASE"/>
    <property type="match status" value="1"/>
</dbReference>
<feature type="domain" description="Glycosyltransferase subfamily 4-like N-terminal" evidence="2">
    <location>
        <begin position="17"/>
        <end position="159"/>
    </location>
</feature>
<dbReference type="Gene3D" id="3.40.50.2000">
    <property type="entry name" value="Glycogen Phosphorylase B"/>
    <property type="match status" value="2"/>
</dbReference>
<dbReference type="CDD" id="cd03812">
    <property type="entry name" value="GT4_CapH-like"/>
    <property type="match status" value="1"/>
</dbReference>
<gene>
    <name evidence="3" type="ORF">SAMN02910417_01640</name>
</gene>
<evidence type="ECO:0000313" key="4">
    <source>
        <dbReference type="Proteomes" id="UP000199228"/>
    </source>
</evidence>
<feature type="domain" description="Glycosyl transferase family 1" evidence="1">
    <location>
        <begin position="189"/>
        <end position="333"/>
    </location>
</feature>
<name>A0A1G6BMN3_EUBOX</name>
<reference evidence="3 4" key="1">
    <citation type="submission" date="2016-10" db="EMBL/GenBank/DDBJ databases">
        <authorList>
            <person name="de Groot N.N."/>
        </authorList>
    </citation>
    <scope>NUCLEOTIDE SEQUENCE [LARGE SCALE GENOMIC DNA]</scope>
    <source>
        <strain evidence="3 4">DSM 3217</strain>
    </source>
</reference>
<dbReference type="Pfam" id="PF00534">
    <property type="entry name" value="Glycos_transf_1"/>
    <property type="match status" value="1"/>
</dbReference>
<evidence type="ECO:0000313" key="3">
    <source>
        <dbReference type="EMBL" id="SDB21844.1"/>
    </source>
</evidence>
<proteinExistence type="predicted"/>
<dbReference type="Proteomes" id="UP000199228">
    <property type="component" value="Unassembled WGS sequence"/>
</dbReference>
<dbReference type="PANTHER" id="PTHR12526:SF637">
    <property type="entry name" value="GLYCOSYLTRANSFERASE EPSF-RELATED"/>
    <property type="match status" value="1"/>
</dbReference>
<evidence type="ECO:0000259" key="1">
    <source>
        <dbReference type="Pfam" id="PF00534"/>
    </source>
</evidence>